<reference evidence="2 3" key="1">
    <citation type="submission" date="2022-12" db="EMBL/GenBank/DDBJ databases">
        <title>Metagenome assembled genome from gulf of manar.</title>
        <authorList>
            <person name="Kohli P."/>
            <person name="Pk S."/>
            <person name="Venkata Ramana C."/>
            <person name="Sasikala C."/>
        </authorList>
    </citation>
    <scope>NUCLEOTIDE SEQUENCE [LARGE SCALE GENOMIC DNA]</scope>
    <source>
        <strain evidence="2">JB008</strain>
    </source>
</reference>
<feature type="chain" id="PRO_5042462140" evidence="1">
    <location>
        <begin position="20"/>
        <end position="489"/>
    </location>
</feature>
<organism evidence="2 3">
    <name type="scientific">Candidatus Thalassospirochaeta sargassi</name>
    <dbReference type="NCBI Taxonomy" id="3119039"/>
    <lineage>
        <taxon>Bacteria</taxon>
        <taxon>Pseudomonadati</taxon>
        <taxon>Spirochaetota</taxon>
        <taxon>Spirochaetia</taxon>
        <taxon>Spirochaetales</taxon>
        <taxon>Spirochaetaceae</taxon>
        <taxon>Candidatus Thalassospirochaeta</taxon>
    </lineage>
</organism>
<dbReference type="AlphaFoldDB" id="A0AAJ1IBG7"/>
<evidence type="ECO:0000313" key="2">
    <source>
        <dbReference type="EMBL" id="MDC7226177.1"/>
    </source>
</evidence>
<proteinExistence type="predicted"/>
<evidence type="ECO:0000256" key="1">
    <source>
        <dbReference type="SAM" id="SignalP"/>
    </source>
</evidence>
<name>A0AAJ1IBG7_9SPIO</name>
<protein>
    <submittedName>
        <fullName evidence="2">Uncharacterized protein</fullName>
    </submittedName>
</protein>
<evidence type="ECO:0000313" key="3">
    <source>
        <dbReference type="Proteomes" id="UP001221217"/>
    </source>
</evidence>
<feature type="signal peptide" evidence="1">
    <location>
        <begin position="1"/>
        <end position="19"/>
    </location>
</feature>
<dbReference type="EMBL" id="JAQQAL010000011">
    <property type="protein sequence ID" value="MDC7226177.1"/>
    <property type="molecule type" value="Genomic_DNA"/>
</dbReference>
<comment type="caution">
    <text evidence="2">The sequence shown here is derived from an EMBL/GenBank/DDBJ whole genome shotgun (WGS) entry which is preliminary data.</text>
</comment>
<dbReference type="Proteomes" id="UP001221217">
    <property type="component" value="Unassembled WGS sequence"/>
</dbReference>
<accession>A0AAJ1IBG7</accession>
<gene>
    <name evidence="2" type="ORF">PQJ61_05390</name>
</gene>
<sequence length="489" mass="55537">MKKLYLLTLLILLSVNVYAFDASAEVELSYDIDAQNPFYQTGIIDVGHTTDYIDFFWSFSVCNDDKYAPSHSDDLFFGYYFFLEEGGFTVDYEDLSLTLGRTTSSDDVDSPYSLFVSSKIIPALQADFNYDDGRFFFTSRWTELNRDSSLYTVDSTLSVVIEDEDEDEDEESVSVTVKDADSLDRGWQYNSYGVYIGDWRLGFQDSMVYTDSSFDPEYFFNPLPGFFKQYVRISSGKPWTSSSNANSIMGFFVEWTPEDVYSYGQLLIDDFNANAIFNPDSYQNPNKIAWSLGGRYDFDWGTLGFYHAGATKYTFQSYGSSSNDEQYGYSFYPAVTYTANGVLMPIELEDNYIGYYNGENNISLLADYEATWFDIAVYSSLEFSISGDKSPANPWGEYNWYTDEGTLLLDSDPLEKKLVLTAGAGRTMDELGLPSLMLSLALEVGYIWNVLELVDTSVTDYTKIQYWSPSDENAAVFSVTLGGKYSIHY</sequence>
<keyword evidence="1" id="KW-0732">Signal</keyword>